<dbReference type="AlphaFoldDB" id="A0A4P7NK37"/>
<evidence type="ECO:0000313" key="3">
    <source>
        <dbReference type="Proteomes" id="UP000294847"/>
    </source>
</evidence>
<dbReference type="Proteomes" id="UP000294847">
    <property type="component" value="Chromosome 5"/>
</dbReference>
<name>A0A4P7NK37_PYROR</name>
<feature type="region of interest" description="Disordered" evidence="1">
    <location>
        <begin position="1"/>
        <end position="45"/>
    </location>
</feature>
<sequence length="45" mass="4842">MIMADHVEGQGDHTQSAIGQRRQGEGGLRRALTREAGTRTDGPSH</sequence>
<feature type="compositionally biased region" description="Basic and acidic residues" evidence="1">
    <location>
        <begin position="22"/>
        <end position="45"/>
    </location>
</feature>
<evidence type="ECO:0000256" key="1">
    <source>
        <dbReference type="SAM" id="MobiDB-lite"/>
    </source>
</evidence>
<gene>
    <name evidence="2" type="ORF">PoMZ_11314</name>
</gene>
<feature type="compositionally biased region" description="Basic and acidic residues" evidence="1">
    <location>
        <begin position="1"/>
        <end position="11"/>
    </location>
</feature>
<evidence type="ECO:0000313" key="2">
    <source>
        <dbReference type="EMBL" id="QBZ62434.1"/>
    </source>
</evidence>
<dbReference type="EMBL" id="CP034208">
    <property type="protein sequence ID" value="QBZ62434.1"/>
    <property type="molecule type" value="Genomic_DNA"/>
</dbReference>
<protein>
    <submittedName>
        <fullName evidence="2">Uncharacterized protein</fullName>
    </submittedName>
</protein>
<accession>A0A4P7NK37</accession>
<reference evidence="2 3" key="1">
    <citation type="journal article" date="2019" name="Mol. Biol. Evol.">
        <title>Blast fungal genomes show frequent chromosomal changes, gene gains and losses, and effector gene turnover.</title>
        <authorList>
            <person name="Gomez Luciano L.B."/>
            <person name="Jason Tsai I."/>
            <person name="Chuma I."/>
            <person name="Tosa Y."/>
            <person name="Chen Y.H."/>
            <person name="Li J.Y."/>
            <person name="Li M.Y."/>
            <person name="Jade Lu M.Y."/>
            <person name="Nakayashiki H."/>
            <person name="Li W.H."/>
        </authorList>
    </citation>
    <scope>NUCLEOTIDE SEQUENCE [LARGE SCALE GENOMIC DNA]</scope>
    <source>
        <strain evidence="2">MZ5-1-6</strain>
    </source>
</reference>
<proteinExistence type="predicted"/>
<organism evidence="2 3">
    <name type="scientific">Pyricularia oryzae</name>
    <name type="common">Rice blast fungus</name>
    <name type="synonym">Magnaporthe oryzae</name>
    <dbReference type="NCBI Taxonomy" id="318829"/>
    <lineage>
        <taxon>Eukaryota</taxon>
        <taxon>Fungi</taxon>
        <taxon>Dikarya</taxon>
        <taxon>Ascomycota</taxon>
        <taxon>Pezizomycotina</taxon>
        <taxon>Sordariomycetes</taxon>
        <taxon>Sordariomycetidae</taxon>
        <taxon>Magnaporthales</taxon>
        <taxon>Pyriculariaceae</taxon>
        <taxon>Pyricularia</taxon>
    </lineage>
</organism>